<comment type="caution">
    <text evidence="1">The sequence shown here is derived from an EMBL/GenBank/DDBJ whole genome shotgun (WGS) entry which is preliminary data.</text>
</comment>
<dbReference type="EMBL" id="AWWV01006762">
    <property type="protein sequence ID" value="OMO99881.1"/>
    <property type="molecule type" value="Genomic_DNA"/>
</dbReference>
<protein>
    <submittedName>
        <fullName evidence="1">Uncharacterized protein</fullName>
    </submittedName>
</protein>
<gene>
    <name evidence="1" type="ORF">CCACVL1_03564</name>
</gene>
<proteinExistence type="predicted"/>
<name>A0A1R3JYI1_COCAP</name>
<organism evidence="1 2">
    <name type="scientific">Corchorus capsularis</name>
    <name type="common">Jute</name>
    <dbReference type="NCBI Taxonomy" id="210143"/>
    <lineage>
        <taxon>Eukaryota</taxon>
        <taxon>Viridiplantae</taxon>
        <taxon>Streptophyta</taxon>
        <taxon>Embryophyta</taxon>
        <taxon>Tracheophyta</taxon>
        <taxon>Spermatophyta</taxon>
        <taxon>Magnoliopsida</taxon>
        <taxon>eudicotyledons</taxon>
        <taxon>Gunneridae</taxon>
        <taxon>Pentapetalae</taxon>
        <taxon>rosids</taxon>
        <taxon>malvids</taxon>
        <taxon>Malvales</taxon>
        <taxon>Malvaceae</taxon>
        <taxon>Grewioideae</taxon>
        <taxon>Apeibeae</taxon>
        <taxon>Corchorus</taxon>
    </lineage>
</organism>
<sequence>MAQGVFRYKVMSFELMSIGAICQRAMARVNLAQARATSGGLTSVVPKPCPGASYTKKL</sequence>
<accession>A0A1R3JYI1</accession>
<reference evidence="1 2" key="1">
    <citation type="submission" date="2013-09" db="EMBL/GenBank/DDBJ databases">
        <title>Corchorus capsularis genome sequencing.</title>
        <authorList>
            <person name="Alam M."/>
            <person name="Haque M.S."/>
            <person name="Islam M.S."/>
            <person name="Emdad E.M."/>
            <person name="Islam M.M."/>
            <person name="Ahmed B."/>
            <person name="Halim A."/>
            <person name="Hossen Q.M.M."/>
            <person name="Hossain M.Z."/>
            <person name="Ahmed R."/>
            <person name="Khan M.M."/>
            <person name="Islam R."/>
            <person name="Rashid M.M."/>
            <person name="Khan S.A."/>
            <person name="Rahman M.S."/>
            <person name="Alam M."/>
        </authorList>
    </citation>
    <scope>NUCLEOTIDE SEQUENCE [LARGE SCALE GENOMIC DNA]</scope>
    <source>
        <strain evidence="2">cv. CVL-1</strain>
        <tissue evidence="1">Whole seedling</tissue>
    </source>
</reference>
<evidence type="ECO:0000313" key="1">
    <source>
        <dbReference type="EMBL" id="OMO99881.1"/>
    </source>
</evidence>
<dbReference type="AlphaFoldDB" id="A0A1R3JYI1"/>
<dbReference type="Proteomes" id="UP000188268">
    <property type="component" value="Unassembled WGS sequence"/>
</dbReference>
<dbReference type="Gramene" id="OMO99881">
    <property type="protein sequence ID" value="OMO99881"/>
    <property type="gene ID" value="CCACVL1_03564"/>
</dbReference>
<keyword evidence="2" id="KW-1185">Reference proteome</keyword>
<evidence type="ECO:0000313" key="2">
    <source>
        <dbReference type="Proteomes" id="UP000188268"/>
    </source>
</evidence>